<dbReference type="Pfam" id="PF07715">
    <property type="entry name" value="Plug"/>
    <property type="match status" value="1"/>
</dbReference>
<dbReference type="InterPro" id="IPR037066">
    <property type="entry name" value="Plug_dom_sf"/>
</dbReference>
<evidence type="ECO:0000256" key="8">
    <source>
        <dbReference type="ARBA" id="ARBA00023170"/>
    </source>
</evidence>
<dbReference type="PANTHER" id="PTHR30069:SF29">
    <property type="entry name" value="HEMOGLOBIN AND HEMOGLOBIN-HAPTOGLOBIN-BINDING PROTEIN 1-RELATED"/>
    <property type="match status" value="1"/>
</dbReference>
<dbReference type="Pfam" id="PF00593">
    <property type="entry name" value="TonB_dep_Rec_b-barrel"/>
    <property type="match status" value="1"/>
</dbReference>
<evidence type="ECO:0000256" key="5">
    <source>
        <dbReference type="ARBA" id="ARBA00022729"/>
    </source>
</evidence>
<dbReference type="GO" id="GO:0044718">
    <property type="term" value="P:siderophore transmembrane transport"/>
    <property type="evidence" value="ECO:0007669"/>
    <property type="project" value="TreeGrafter"/>
</dbReference>
<keyword evidence="8 14" id="KW-0675">Receptor</keyword>
<evidence type="ECO:0000256" key="6">
    <source>
        <dbReference type="ARBA" id="ARBA00023077"/>
    </source>
</evidence>
<feature type="domain" description="TonB-dependent receptor-like beta-barrel" evidence="12">
    <location>
        <begin position="350"/>
        <end position="813"/>
    </location>
</feature>
<keyword evidence="3 10" id="KW-1134">Transmembrane beta strand</keyword>
<keyword evidence="6 11" id="KW-0798">TonB box</keyword>
<feature type="domain" description="TonB-dependent receptor plug" evidence="13">
    <location>
        <begin position="141"/>
        <end position="249"/>
    </location>
</feature>
<evidence type="ECO:0000256" key="11">
    <source>
        <dbReference type="RuleBase" id="RU003357"/>
    </source>
</evidence>
<evidence type="ECO:0000256" key="7">
    <source>
        <dbReference type="ARBA" id="ARBA00023136"/>
    </source>
</evidence>
<dbReference type="Gene3D" id="2.40.170.20">
    <property type="entry name" value="TonB-dependent receptor, beta-barrel domain"/>
    <property type="match status" value="1"/>
</dbReference>
<dbReference type="RefSeq" id="WP_237383605.1">
    <property type="nucleotide sequence ID" value="NZ_CP071793.1"/>
</dbReference>
<dbReference type="Proteomes" id="UP000663929">
    <property type="component" value="Chromosome"/>
</dbReference>
<name>A0A8A4TVI5_SULCO</name>
<comment type="similarity">
    <text evidence="10 11">Belongs to the TonB-dependent receptor family.</text>
</comment>
<keyword evidence="4 10" id="KW-0812">Transmembrane</keyword>
<evidence type="ECO:0000313" key="14">
    <source>
        <dbReference type="EMBL" id="QTD53503.1"/>
    </source>
</evidence>
<keyword evidence="9 10" id="KW-0998">Cell outer membrane</keyword>
<evidence type="ECO:0000256" key="1">
    <source>
        <dbReference type="ARBA" id="ARBA00004571"/>
    </source>
</evidence>
<comment type="subcellular location">
    <subcellularLocation>
        <location evidence="1 10">Cell outer membrane</location>
        <topology evidence="1 10">Multi-pass membrane protein</topology>
    </subcellularLocation>
</comment>
<evidence type="ECO:0000256" key="3">
    <source>
        <dbReference type="ARBA" id="ARBA00022452"/>
    </source>
</evidence>
<evidence type="ECO:0000256" key="10">
    <source>
        <dbReference type="PROSITE-ProRule" id="PRU01360"/>
    </source>
</evidence>
<dbReference type="AlphaFoldDB" id="A0A8A4TVI5"/>
<keyword evidence="7 10" id="KW-0472">Membrane</keyword>
<dbReference type="InterPro" id="IPR000531">
    <property type="entry name" value="Beta-barrel_TonB"/>
</dbReference>
<protein>
    <submittedName>
        <fullName evidence="14">TonB-dependent receptor</fullName>
    </submittedName>
</protein>
<keyword evidence="15" id="KW-1185">Reference proteome</keyword>
<dbReference type="GO" id="GO:0015344">
    <property type="term" value="F:siderophore uptake transmembrane transporter activity"/>
    <property type="evidence" value="ECO:0007669"/>
    <property type="project" value="TreeGrafter"/>
</dbReference>
<dbReference type="InterPro" id="IPR036942">
    <property type="entry name" value="Beta-barrel_TonB_sf"/>
</dbReference>
<dbReference type="Gene3D" id="2.170.130.10">
    <property type="entry name" value="TonB-dependent receptor, plug domain"/>
    <property type="match status" value="1"/>
</dbReference>
<dbReference type="EMBL" id="CP071793">
    <property type="protein sequence ID" value="QTD53503.1"/>
    <property type="molecule type" value="Genomic_DNA"/>
</dbReference>
<evidence type="ECO:0000256" key="4">
    <source>
        <dbReference type="ARBA" id="ARBA00022692"/>
    </source>
</evidence>
<dbReference type="SUPFAM" id="SSF56935">
    <property type="entry name" value="Porins"/>
    <property type="match status" value="1"/>
</dbReference>
<keyword evidence="5" id="KW-0732">Signal</keyword>
<dbReference type="PROSITE" id="PS51257">
    <property type="entry name" value="PROKAR_LIPOPROTEIN"/>
    <property type="match status" value="1"/>
</dbReference>
<proteinExistence type="inferred from homology"/>
<dbReference type="PROSITE" id="PS52016">
    <property type="entry name" value="TONB_DEPENDENT_REC_3"/>
    <property type="match status" value="1"/>
</dbReference>
<dbReference type="InterPro" id="IPR039426">
    <property type="entry name" value="TonB-dep_rcpt-like"/>
</dbReference>
<sequence length="859" mass="97647">MFIPFGRCKKVLSMVLVFAVFGGGCFGQSDDLDCIARLDKARRAFAIGDLDAVIARLQPCLKGVKQRREYIAVLELYARALLASDAFAEAESVVTRIFGLVPRYEPPSDALPPFRWLVARVGETQAKLTVSSASLLSENRSETPAMVDYLGRTTIELSGYRNLAEILYDFSGFDITQGNGDEFMTITPRGFRTEGNFSMLLRIDGVEQNDLHSNLMYLSRQFPLSNVERVTVVYGPASTIYGPNAYMGVIDVATSVPSPEPGQAVGARIRLEAGSLDSQSFDMTFAGRMLGDRLDGGLDWALTARRFRSDENDLSADPTWDYRGEVRSFGFVVSEGQLIDILEPTFPRPETASFTDPTDDWYLSFKLSRNGVSAGIETWRREEGSAPWFSDNFQPDGADVQWTPRHTTLFANFVKATDVLTFRMENRYTEHRLDEGTSTSWFTQNLANSGFESPNRFHWHQFSTQFRSQVSLLVPVTPWLSASTGADLRLSKVHSGLDRCIERDNNGDYGCQPVKPHDGLEDVLFFDMLDLGVFSQLNFRFREAWKITIGLRHDRNKNRSEDAFSYPSRTSPRLAMICRLSDRMTLRTLYAESFRQPNIYELVSFRRIPFARLDFDIASTTKRRYSAENTELSILWDDQPRHHYVGMTLFHTKIRDVFSVFVQDNESDLISRGFQLLAGWRNERANLRGNFTFTNPKVVGERAVFRYFGEYPDLVQPFPQADPTQRRDRIGNIARYRLNLAGNYRWDRPRLNLNARINVVGDQPSGPDTTITLGPKDEIEGYWIANTTLTWHPFSQSKRWVSETRLQLIVNNLFDHDYTHPGVGTADSFTRDDGTTVGFYAAEIPQAGRTAYLRLLIDF</sequence>
<dbReference type="KEGG" id="scor:J3U87_13695"/>
<dbReference type="PANTHER" id="PTHR30069">
    <property type="entry name" value="TONB-DEPENDENT OUTER MEMBRANE RECEPTOR"/>
    <property type="match status" value="1"/>
</dbReference>
<evidence type="ECO:0000259" key="13">
    <source>
        <dbReference type="Pfam" id="PF07715"/>
    </source>
</evidence>
<gene>
    <name evidence="14" type="ORF">J3U87_13695</name>
</gene>
<reference evidence="14" key="1">
    <citation type="submission" date="2021-03" db="EMBL/GenBank/DDBJ databases">
        <title>Acanthopleuribacteraceae sp. M133.</title>
        <authorList>
            <person name="Wang G."/>
        </authorList>
    </citation>
    <scope>NUCLEOTIDE SEQUENCE</scope>
    <source>
        <strain evidence="14">M133</strain>
    </source>
</reference>
<accession>A0A8A4TVI5</accession>
<evidence type="ECO:0000256" key="2">
    <source>
        <dbReference type="ARBA" id="ARBA00022448"/>
    </source>
</evidence>
<keyword evidence="2 10" id="KW-0813">Transport</keyword>
<evidence type="ECO:0000259" key="12">
    <source>
        <dbReference type="Pfam" id="PF00593"/>
    </source>
</evidence>
<organism evidence="14 15">
    <name type="scientific">Sulfidibacter corallicola</name>
    <dbReference type="NCBI Taxonomy" id="2818388"/>
    <lineage>
        <taxon>Bacteria</taxon>
        <taxon>Pseudomonadati</taxon>
        <taxon>Acidobacteriota</taxon>
        <taxon>Holophagae</taxon>
        <taxon>Acanthopleuribacterales</taxon>
        <taxon>Acanthopleuribacteraceae</taxon>
        <taxon>Sulfidibacter</taxon>
    </lineage>
</organism>
<dbReference type="InterPro" id="IPR012910">
    <property type="entry name" value="Plug_dom"/>
</dbReference>
<evidence type="ECO:0000313" key="15">
    <source>
        <dbReference type="Proteomes" id="UP000663929"/>
    </source>
</evidence>
<evidence type="ECO:0000256" key="9">
    <source>
        <dbReference type="ARBA" id="ARBA00023237"/>
    </source>
</evidence>
<dbReference type="GO" id="GO:0009279">
    <property type="term" value="C:cell outer membrane"/>
    <property type="evidence" value="ECO:0007669"/>
    <property type="project" value="UniProtKB-SubCell"/>
</dbReference>